<dbReference type="EMBL" id="JAHQIW010005020">
    <property type="protein sequence ID" value="KAJ1364655.1"/>
    <property type="molecule type" value="Genomic_DNA"/>
</dbReference>
<proteinExistence type="predicted"/>
<keyword evidence="2" id="KW-1185">Reference proteome</keyword>
<dbReference type="AlphaFoldDB" id="A0AAD5MU13"/>
<sequence length="55" mass="6312">MTVLETQCDSGGEWVYLVNYIRDKQWAQKYHKNEPIAVDVLRNTGAMETVIVKIG</sequence>
<organism evidence="1 2">
    <name type="scientific">Parelaphostrongylus tenuis</name>
    <name type="common">Meningeal worm</name>
    <dbReference type="NCBI Taxonomy" id="148309"/>
    <lineage>
        <taxon>Eukaryota</taxon>
        <taxon>Metazoa</taxon>
        <taxon>Ecdysozoa</taxon>
        <taxon>Nematoda</taxon>
        <taxon>Chromadorea</taxon>
        <taxon>Rhabditida</taxon>
        <taxon>Rhabditina</taxon>
        <taxon>Rhabditomorpha</taxon>
        <taxon>Strongyloidea</taxon>
        <taxon>Metastrongylidae</taxon>
        <taxon>Parelaphostrongylus</taxon>
    </lineage>
</organism>
<reference evidence="1" key="1">
    <citation type="submission" date="2021-06" db="EMBL/GenBank/DDBJ databases">
        <title>Parelaphostrongylus tenuis whole genome reference sequence.</title>
        <authorList>
            <person name="Garwood T.J."/>
            <person name="Larsen P.A."/>
            <person name="Fountain-Jones N.M."/>
            <person name="Garbe J.R."/>
            <person name="Macchietto M.G."/>
            <person name="Kania S.A."/>
            <person name="Gerhold R.W."/>
            <person name="Richards J.E."/>
            <person name="Wolf T.M."/>
        </authorList>
    </citation>
    <scope>NUCLEOTIDE SEQUENCE</scope>
    <source>
        <strain evidence="1">MNPRO001-30</strain>
        <tissue evidence="1">Meninges</tissue>
    </source>
</reference>
<comment type="caution">
    <text evidence="1">The sequence shown here is derived from an EMBL/GenBank/DDBJ whole genome shotgun (WGS) entry which is preliminary data.</text>
</comment>
<evidence type="ECO:0000313" key="2">
    <source>
        <dbReference type="Proteomes" id="UP001196413"/>
    </source>
</evidence>
<protein>
    <submittedName>
        <fullName evidence="1">Uncharacterized protein</fullName>
    </submittedName>
</protein>
<accession>A0AAD5MU13</accession>
<gene>
    <name evidence="1" type="ORF">KIN20_024787</name>
</gene>
<dbReference type="Proteomes" id="UP001196413">
    <property type="component" value="Unassembled WGS sequence"/>
</dbReference>
<evidence type="ECO:0000313" key="1">
    <source>
        <dbReference type="EMBL" id="KAJ1364655.1"/>
    </source>
</evidence>
<name>A0AAD5MU13_PARTN</name>